<keyword evidence="3" id="KW-1185">Reference proteome</keyword>
<accession>A0AAP5ERW7</accession>
<protein>
    <submittedName>
        <fullName evidence="2">Uncharacterized protein</fullName>
    </submittedName>
</protein>
<evidence type="ECO:0000313" key="3">
    <source>
        <dbReference type="Proteomes" id="UP001209412"/>
    </source>
</evidence>
<comment type="caution">
    <text evidence="2">The sequence shown here is derived from an EMBL/GenBank/DDBJ whole genome shotgun (WGS) entry which is preliminary data.</text>
</comment>
<evidence type="ECO:0000313" key="1">
    <source>
        <dbReference type="EMBL" id="MCX4150451.1"/>
    </source>
</evidence>
<dbReference type="EMBL" id="JAMXWF010000041">
    <property type="protein sequence ID" value="MDQ6412266.1"/>
    <property type="molecule type" value="Genomic_DNA"/>
</dbReference>
<dbReference type="Proteomes" id="UP001242288">
    <property type="component" value="Unassembled WGS sequence"/>
</dbReference>
<proteinExistence type="predicted"/>
<dbReference type="RefSeq" id="WP_171929025.1">
    <property type="nucleotide sequence ID" value="NZ_JAMXWF010000041.1"/>
</dbReference>
<gene>
    <name evidence="2" type="ORF">NIE36_34650</name>
    <name evidence="1" type="ORF">OSB80_34735</name>
</gene>
<sequence length="87" mass="9455">MSFMVSVRFNAGIWRNATYVGCAIGFVFSTINQAGLFRNDGVGCIVDANFARDLDGIRVSDEPSEMRRVAAVGIFSPIKPNVILAIK</sequence>
<evidence type="ECO:0000313" key="4">
    <source>
        <dbReference type="Proteomes" id="UP001242288"/>
    </source>
</evidence>
<dbReference type="Proteomes" id="UP001209412">
    <property type="component" value="Unassembled WGS sequence"/>
</dbReference>
<name>A0AAP5ERW7_9BURK</name>
<reference evidence="2" key="1">
    <citation type="submission" date="2022-06" db="EMBL/GenBank/DDBJ databases">
        <title>PHB producers.</title>
        <authorList>
            <person name="Besaury L."/>
        </authorList>
    </citation>
    <scope>NUCLEOTIDE SEQUENCE</scope>
    <source>
        <strain evidence="2 3">SEWS6</strain>
    </source>
</reference>
<evidence type="ECO:0000313" key="2">
    <source>
        <dbReference type="EMBL" id="MDQ6412266.1"/>
    </source>
</evidence>
<dbReference type="EMBL" id="JAPKHW010000041">
    <property type="protein sequence ID" value="MCX4150451.1"/>
    <property type="molecule type" value="Genomic_DNA"/>
</dbReference>
<organism evidence="2 4">
    <name type="scientific">Paraburkholderia madseniana</name>
    <dbReference type="NCBI Taxonomy" id="2599607"/>
    <lineage>
        <taxon>Bacteria</taxon>
        <taxon>Pseudomonadati</taxon>
        <taxon>Pseudomonadota</taxon>
        <taxon>Betaproteobacteria</taxon>
        <taxon>Burkholderiales</taxon>
        <taxon>Burkholderiaceae</taxon>
        <taxon>Paraburkholderia</taxon>
    </lineage>
</organism>
<dbReference type="AlphaFoldDB" id="A0AAP5ERW7"/>